<dbReference type="Gene3D" id="2.40.50.100">
    <property type="match status" value="1"/>
</dbReference>
<proteinExistence type="predicted"/>
<dbReference type="InterPro" id="IPR051909">
    <property type="entry name" value="MFP_Cation_Efflux"/>
</dbReference>
<name>A0ABR7IRU1_9CLOT</name>
<keyword evidence="4" id="KW-1185">Reference proteome</keyword>
<dbReference type="Gene3D" id="2.40.420.20">
    <property type="match status" value="1"/>
</dbReference>
<protein>
    <submittedName>
        <fullName evidence="3">Efflux RND transporter periplasmic adaptor subunit</fullName>
    </submittedName>
</protein>
<dbReference type="PANTHER" id="PTHR30097">
    <property type="entry name" value="CATION EFFLUX SYSTEM PROTEIN CUSB"/>
    <property type="match status" value="1"/>
</dbReference>
<comment type="caution">
    <text evidence="3">The sequence shown here is derived from an EMBL/GenBank/DDBJ whole genome shotgun (WGS) entry which is preliminary data.</text>
</comment>
<evidence type="ECO:0000256" key="1">
    <source>
        <dbReference type="ARBA" id="ARBA00022448"/>
    </source>
</evidence>
<dbReference type="PANTHER" id="PTHR30097:SF4">
    <property type="entry name" value="SLR6042 PROTEIN"/>
    <property type="match status" value="1"/>
</dbReference>
<dbReference type="InterPro" id="IPR058636">
    <property type="entry name" value="Beta-barrel_YknX"/>
</dbReference>
<gene>
    <name evidence="3" type="ORF">H8Z77_07330</name>
</gene>
<evidence type="ECO:0000259" key="2">
    <source>
        <dbReference type="Pfam" id="PF25990"/>
    </source>
</evidence>
<evidence type="ECO:0000313" key="3">
    <source>
        <dbReference type="EMBL" id="MBC5787828.1"/>
    </source>
</evidence>
<dbReference type="Pfam" id="PF25990">
    <property type="entry name" value="Beta-barrel_YknX"/>
    <property type="match status" value="1"/>
</dbReference>
<reference evidence="3 4" key="1">
    <citation type="submission" date="2020-08" db="EMBL/GenBank/DDBJ databases">
        <title>Genome public.</title>
        <authorList>
            <person name="Liu C."/>
            <person name="Sun Q."/>
        </authorList>
    </citation>
    <scope>NUCLEOTIDE SEQUENCE [LARGE SCALE GENOMIC DNA]</scope>
    <source>
        <strain evidence="3 4">NSJ-27</strain>
    </source>
</reference>
<feature type="domain" description="YknX-like beta-barrel" evidence="2">
    <location>
        <begin position="163"/>
        <end position="242"/>
    </location>
</feature>
<accession>A0ABR7IRU1</accession>
<keyword evidence="1" id="KW-0813">Transport</keyword>
<evidence type="ECO:0000313" key="4">
    <source>
        <dbReference type="Proteomes" id="UP000649151"/>
    </source>
</evidence>
<dbReference type="Gene3D" id="2.40.30.170">
    <property type="match status" value="1"/>
</dbReference>
<dbReference type="RefSeq" id="WP_186996622.1">
    <property type="nucleotide sequence ID" value="NZ_JACOQK010000001.1"/>
</dbReference>
<dbReference type="EMBL" id="JACOQK010000001">
    <property type="protein sequence ID" value="MBC5787828.1"/>
    <property type="molecule type" value="Genomic_DNA"/>
</dbReference>
<sequence>MKKYIRLTILTGILIMAAIWIPNWIVAGIPVVEVTKVKEQSYSETVKATGEIRPIHQKDYILDYPVVPSQVNVSVGDWVEVGQVLALVDTEQTVSAMASIQKNIGNTDFSALLAGSSFDEKISDFPEQIIANATGTITSISLQEGMLSSMGNAVVTIADSSQLQVKAFVNEDDVSQVQIGQQVKISGKSLGKQSYSGTVQKIYPATTTKTEGLSTQTGVQVEISIDNAPEDITLGSHVTATITTQPERTGMMLPYESVNQLDDGTEYVFCYQDGRAVMRPVKTGQETKNGIEILSGVSKEDWIIRSASSLQTNNCYVKLKEE</sequence>
<dbReference type="Proteomes" id="UP000649151">
    <property type="component" value="Unassembled WGS sequence"/>
</dbReference>
<organism evidence="3 4">
    <name type="scientific">Clostridium facile</name>
    <dbReference type="NCBI Taxonomy" id="2763035"/>
    <lineage>
        <taxon>Bacteria</taxon>
        <taxon>Bacillati</taxon>
        <taxon>Bacillota</taxon>
        <taxon>Clostridia</taxon>
        <taxon>Eubacteriales</taxon>
        <taxon>Clostridiaceae</taxon>
        <taxon>Clostridium</taxon>
    </lineage>
</organism>